<dbReference type="AlphaFoldDB" id="A0A2A2H7G6"/>
<reference evidence="4 5" key="1">
    <citation type="journal article" date="2017" name="BMC Genomics">
        <title>Genomic analysis of methanogenic archaea reveals a shift towards energy conservation.</title>
        <authorList>
            <person name="Gilmore S.P."/>
            <person name="Henske J.K."/>
            <person name="Sexton J.A."/>
            <person name="Solomon K.V."/>
            <person name="Seppala S."/>
            <person name="Yoo J.I."/>
            <person name="Huyett L.M."/>
            <person name="Pressman A."/>
            <person name="Cogan J.Z."/>
            <person name="Kivenson V."/>
            <person name="Peng X."/>
            <person name="Tan Y."/>
            <person name="Valentine D.L."/>
            <person name="O'Malley M.A."/>
        </authorList>
    </citation>
    <scope>NUCLEOTIDE SEQUENCE [LARGE SCALE GENOMIC DNA]</scope>
    <source>
        <strain evidence="4 5">M.o.H.</strain>
    </source>
</reference>
<accession>A0A2A2H7G6</accession>
<organism evidence="4 5">
    <name type="scientific">Methanobacterium bryantii</name>
    <dbReference type="NCBI Taxonomy" id="2161"/>
    <lineage>
        <taxon>Archaea</taxon>
        <taxon>Methanobacteriati</taxon>
        <taxon>Methanobacteriota</taxon>
        <taxon>Methanomada group</taxon>
        <taxon>Methanobacteria</taxon>
        <taxon>Methanobacteriales</taxon>
        <taxon>Methanobacteriaceae</taxon>
        <taxon>Methanobacterium</taxon>
    </lineage>
</organism>
<name>A0A2A2H7G6_METBR</name>
<dbReference type="RefSeq" id="WP_069585602.1">
    <property type="nucleotide sequence ID" value="NZ_LMVM01000009.1"/>
</dbReference>
<feature type="domain" description="Nudix hydrolase" evidence="3">
    <location>
        <begin position="5"/>
        <end position="133"/>
    </location>
</feature>
<proteinExistence type="predicted"/>
<gene>
    <name evidence="4" type="ORF">ASJ80_09565</name>
</gene>
<dbReference type="PRINTS" id="PR00502">
    <property type="entry name" value="NUDIXFAMILY"/>
</dbReference>
<evidence type="ECO:0000256" key="2">
    <source>
        <dbReference type="ARBA" id="ARBA00022801"/>
    </source>
</evidence>
<dbReference type="Gene3D" id="3.90.79.10">
    <property type="entry name" value="Nucleoside Triphosphate Pyrophosphohydrolase"/>
    <property type="match status" value="1"/>
</dbReference>
<dbReference type="Proteomes" id="UP000217784">
    <property type="component" value="Unassembled WGS sequence"/>
</dbReference>
<protein>
    <submittedName>
        <fullName evidence="4">NUDIX hydrolase</fullName>
    </submittedName>
</protein>
<dbReference type="EMBL" id="LMVM01000009">
    <property type="protein sequence ID" value="PAV05285.1"/>
    <property type="molecule type" value="Genomic_DNA"/>
</dbReference>
<dbReference type="SUPFAM" id="SSF55811">
    <property type="entry name" value="Nudix"/>
    <property type="match status" value="1"/>
</dbReference>
<dbReference type="InterPro" id="IPR000086">
    <property type="entry name" value="NUDIX_hydrolase_dom"/>
</dbReference>
<dbReference type="GO" id="GO:0016787">
    <property type="term" value="F:hydrolase activity"/>
    <property type="evidence" value="ECO:0007669"/>
    <property type="project" value="UniProtKB-KW"/>
</dbReference>
<dbReference type="InterPro" id="IPR020084">
    <property type="entry name" value="NUDIX_hydrolase_CS"/>
</dbReference>
<dbReference type="OrthoDB" id="25379at2157"/>
<evidence type="ECO:0000259" key="3">
    <source>
        <dbReference type="PROSITE" id="PS51462"/>
    </source>
</evidence>
<dbReference type="PANTHER" id="PTHR43046:SF14">
    <property type="entry name" value="MUTT_NUDIX FAMILY PROTEIN"/>
    <property type="match status" value="1"/>
</dbReference>
<sequence length="175" mass="20049">MIEYVFGLAVRVLLTDEKGKILIIKRSTSSKTNPGKWELPGGKVDSGESFDQALRREVYEETNLKIKLDHVVGVCEQNLPLIRAIHIVMSGEIIEGYLNLSSEHEGYAWVFFEDLHDYELADWLNDFVINRNKAYNNYDEENKNTASTNKNSTKEALKPWLNPIKDSVDKMLGKK</sequence>
<dbReference type="Pfam" id="PF00293">
    <property type="entry name" value="NUDIX"/>
    <property type="match status" value="1"/>
</dbReference>
<evidence type="ECO:0000256" key="1">
    <source>
        <dbReference type="ARBA" id="ARBA00001946"/>
    </source>
</evidence>
<dbReference type="PROSITE" id="PS51462">
    <property type="entry name" value="NUDIX"/>
    <property type="match status" value="1"/>
</dbReference>
<comment type="cofactor">
    <cofactor evidence="1">
        <name>Mg(2+)</name>
        <dbReference type="ChEBI" id="CHEBI:18420"/>
    </cofactor>
</comment>
<keyword evidence="2 4" id="KW-0378">Hydrolase</keyword>
<dbReference type="PANTHER" id="PTHR43046">
    <property type="entry name" value="GDP-MANNOSE MANNOSYL HYDROLASE"/>
    <property type="match status" value="1"/>
</dbReference>
<keyword evidence="5" id="KW-1185">Reference proteome</keyword>
<evidence type="ECO:0000313" key="5">
    <source>
        <dbReference type="Proteomes" id="UP000217784"/>
    </source>
</evidence>
<evidence type="ECO:0000313" key="4">
    <source>
        <dbReference type="EMBL" id="PAV05285.1"/>
    </source>
</evidence>
<dbReference type="PROSITE" id="PS00893">
    <property type="entry name" value="NUDIX_BOX"/>
    <property type="match status" value="1"/>
</dbReference>
<dbReference type="InterPro" id="IPR020476">
    <property type="entry name" value="Nudix_hydrolase"/>
</dbReference>
<dbReference type="CDD" id="cd04699">
    <property type="entry name" value="NUDIX_MutT_Nudt1"/>
    <property type="match status" value="1"/>
</dbReference>
<comment type="caution">
    <text evidence="4">The sequence shown here is derived from an EMBL/GenBank/DDBJ whole genome shotgun (WGS) entry which is preliminary data.</text>
</comment>
<dbReference type="InterPro" id="IPR015797">
    <property type="entry name" value="NUDIX_hydrolase-like_dom_sf"/>
</dbReference>